<dbReference type="SUPFAM" id="SSF48452">
    <property type="entry name" value="TPR-like"/>
    <property type="match status" value="1"/>
</dbReference>
<sequence>MAQARNTQLEALLAELGWSNEQTAAAMRRVATEVQASRWTQISRSHVNQWRRGSEPSGDGAAILCEALSRGLGRIVTPEAIGLPAGASTSPCDWNLDTMTALAHLGGGESTVQRRQILTSAAYTTAGAALPPTGWWETKREHVRTPLSKLTVSGAHAETMRETALFFSRRDQRLGGRAGHAALLTYLRTDVSDYLSGRTTSEAVRREVLCAASELVYLAGWMSFDSSDHAPAQRAFTVALTLAAEADDAPLAGHIMRAAAHQAVDLGHPRQALAFAEGSMDRERYGRACPREKALMGVVHARALAASGQEKAARLALRRAEDDLTHARPPGEVEEPARVFFFGEASLAHETACTLRDLGDLRAAEKEFRRSVRTRGLPFARTHAVTLGYLGDIQARQGQVEAACATWGRALDTMDGAGLQSGRARESVVRMRHALSPLKGRGGNAAANLDHRARAILRGVS</sequence>
<gene>
    <name evidence="1" type="ORF">FHS42_007529</name>
</gene>
<evidence type="ECO:0008006" key="3">
    <source>
        <dbReference type="Google" id="ProtNLM"/>
    </source>
</evidence>
<dbReference type="EMBL" id="JACHJL010000052">
    <property type="protein sequence ID" value="MBB5940431.1"/>
    <property type="molecule type" value="Genomic_DNA"/>
</dbReference>
<comment type="caution">
    <text evidence="1">The sequence shown here is derived from an EMBL/GenBank/DDBJ whole genome shotgun (WGS) entry which is preliminary data.</text>
</comment>
<keyword evidence="2" id="KW-1185">Reference proteome</keyword>
<dbReference type="Gene3D" id="1.25.40.10">
    <property type="entry name" value="Tetratricopeptide repeat domain"/>
    <property type="match status" value="1"/>
</dbReference>
<dbReference type="RefSeq" id="WP_184580549.1">
    <property type="nucleotide sequence ID" value="NZ_JACHJL010000052.1"/>
</dbReference>
<evidence type="ECO:0000313" key="1">
    <source>
        <dbReference type="EMBL" id="MBB5940431.1"/>
    </source>
</evidence>
<evidence type="ECO:0000313" key="2">
    <source>
        <dbReference type="Proteomes" id="UP000588098"/>
    </source>
</evidence>
<dbReference type="Proteomes" id="UP000588098">
    <property type="component" value="Unassembled WGS sequence"/>
</dbReference>
<organism evidence="1 2">
    <name type="scientific">Streptomyces zagrosensis</name>
    <dbReference type="NCBI Taxonomy" id="1042984"/>
    <lineage>
        <taxon>Bacteria</taxon>
        <taxon>Bacillati</taxon>
        <taxon>Actinomycetota</taxon>
        <taxon>Actinomycetes</taxon>
        <taxon>Kitasatosporales</taxon>
        <taxon>Streptomycetaceae</taxon>
        <taxon>Streptomyces</taxon>
    </lineage>
</organism>
<dbReference type="InterPro" id="IPR011990">
    <property type="entry name" value="TPR-like_helical_dom_sf"/>
</dbReference>
<proteinExistence type="predicted"/>
<accession>A0A7W9QHS5</accession>
<name>A0A7W9QHS5_9ACTN</name>
<reference evidence="1 2" key="1">
    <citation type="submission" date="2020-08" db="EMBL/GenBank/DDBJ databases">
        <title>Genomic Encyclopedia of Type Strains, Phase III (KMG-III): the genomes of soil and plant-associated and newly described type strains.</title>
        <authorList>
            <person name="Whitman W."/>
        </authorList>
    </citation>
    <scope>NUCLEOTIDE SEQUENCE [LARGE SCALE GENOMIC DNA]</scope>
    <source>
        <strain evidence="1 2">CECT 8305</strain>
    </source>
</reference>
<protein>
    <recommendedName>
        <fullName evidence="3">Tat pathway signal protein</fullName>
    </recommendedName>
</protein>
<dbReference type="AlphaFoldDB" id="A0A7W9QHS5"/>